<keyword evidence="10" id="KW-0289">Folate biosynthesis</keyword>
<dbReference type="AlphaFoldDB" id="A0A0R1VZD5"/>
<evidence type="ECO:0000256" key="9">
    <source>
        <dbReference type="ARBA" id="ARBA00022842"/>
    </source>
</evidence>
<evidence type="ECO:0000256" key="8">
    <source>
        <dbReference type="ARBA" id="ARBA00022723"/>
    </source>
</evidence>
<dbReference type="SUPFAM" id="SSF51717">
    <property type="entry name" value="Dihydropteroate synthetase-like"/>
    <property type="match status" value="1"/>
</dbReference>
<protein>
    <recommendedName>
        <fullName evidence="6">Dihydropteroate synthase</fullName>
        <ecNumber evidence="5">2.5.1.15</ecNumber>
    </recommendedName>
    <alternativeName>
        <fullName evidence="11">Dihydropteroate pyrophosphorylase</fullName>
    </alternativeName>
</protein>
<dbReference type="GO" id="GO:0046654">
    <property type="term" value="P:tetrahydrofolate biosynthetic process"/>
    <property type="evidence" value="ECO:0007669"/>
    <property type="project" value="UniProtKB-UniPathway"/>
</dbReference>
<dbReference type="InterPro" id="IPR006390">
    <property type="entry name" value="DHP_synth_dom"/>
</dbReference>
<dbReference type="STRING" id="1423807.FD16_GL001083"/>
<keyword evidence="9" id="KW-0460">Magnesium</keyword>
<dbReference type="InterPro" id="IPR000489">
    <property type="entry name" value="Pterin-binding_dom"/>
</dbReference>
<dbReference type="GO" id="GO:0046656">
    <property type="term" value="P:folic acid biosynthetic process"/>
    <property type="evidence" value="ECO:0007669"/>
    <property type="project" value="UniProtKB-KW"/>
</dbReference>
<evidence type="ECO:0000256" key="7">
    <source>
        <dbReference type="ARBA" id="ARBA00022679"/>
    </source>
</evidence>
<sequence>MKIQEMIFKEPRNFSDEVLAKQRSRRERLFFEVSGFNDLQRSQLIHLIGQFDDEFKLVEAVIQFTIPFAALSTFILRARQVFDDSALSNDLQAISDHYEVHWRAGKFDFNVSKEPVIYGILNITPDSFYDGGRFQDPVAIQNQIDKMVTAGTDVIEINGQTTRPGFTEVTPTEELRRISSTADLIKEKYPQIALAVDTYKLPVMREMVGMDVDIINDVNAFVDDRAKLELLKDQQTGLLTMHSSRETEYDNLTVEMKRFFEHNLAELSDAGINRERIAIDQGIGYSKVADGYQDYAMMRNIDQFNYLSRPIMVAISRKGFGAKLFGLDKDDRLPVTLIAEAYMYLHGGRILRVHDVEETMQLVKMLDTITAGYWHRQA</sequence>
<accession>A0A0R1VZD5</accession>
<evidence type="ECO:0000256" key="6">
    <source>
        <dbReference type="ARBA" id="ARBA00016919"/>
    </source>
</evidence>
<dbReference type="GO" id="GO:0004156">
    <property type="term" value="F:dihydropteroate synthase activity"/>
    <property type="evidence" value="ECO:0007669"/>
    <property type="project" value="UniProtKB-EC"/>
</dbReference>
<name>A0A0R1VZD5_9LACO</name>
<keyword evidence="14" id="KW-1185">Reference proteome</keyword>
<evidence type="ECO:0000313" key="13">
    <source>
        <dbReference type="EMBL" id="KRM10887.1"/>
    </source>
</evidence>
<evidence type="ECO:0000259" key="12">
    <source>
        <dbReference type="PROSITE" id="PS50972"/>
    </source>
</evidence>
<evidence type="ECO:0000256" key="1">
    <source>
        <dbReference type="ARBA" id="ARBA00000012"/>
    </source>
</evidence>
<comment type="similarity">
    <text evidence="4">Belongs to the DHPS family.</text>
</comment>
<dbReference type="Gene3D" id="3.20.20.20">
    <property type="entry name" value="Dihydropteroate synthase-like"/>
    <property type="match status" value="1"/>
</dbReference>
<dbReference type="OrthoDB" id="9811744at2"/>
<evidence type="ECO:0000256" key="3">
    <source>
        <dbReference type="ARBA" id="ARBA00004763"/>
    </source>
</evidence>
<dbReference type="PROSITE" id="PS00792">
    <property type="entry name" value="DHPS_1"/>
    <property type="match status" value="1"/>
</dbReference>
<dbReference type="InterPro" id="IPR045031">
    <property type="entry name" value="DHP_synth-like"/>
</dbReference>
<comment type="caution">
    <text evidence="13">The sequence shown here is derived from an EMBL/GenBank/DDBJ whole genome shotgun (WGS) entry which is preliminary data.</text>
</comment>
<dbReference type="PANTHER" id="PTHR20941:SF1">
    <property type="entry name" value="FOLIC ACID SYNTHESIS PROTEIN FOL1"/>
    <property type="match status" value="1"/>
</dbReference>
<keyword evidence="7" id="KW-0808">Transferase</keyword>
<dbReference type="PATRIC" id="fig|1423807.3.peg.1103"/>
<dbReference type="Proteomes" id="UP000051820">
    <property type="component" value="Unassembled WGS sequence"/>
</dbReference>
<reference evidence="13 14" key="1">
    <citation type="journal article" date="2015" name="Genome Announc.">
        <title>Expanding the biotechnology potential of lactobacilli through comparative genomics of 213 strains and associated genera.</title>
        <authorList>
            <person name="Sun Z."/>
            <person name="Harris H.M."/>
            <person name="McCann A."/>
            <person name="Guo C."/>
            <person name="Argimon S."/>
            <person name="Zhang W."/>
            <person name="Yang X."/>
            <person name="Jeffery I.B."/>
            <person name="Cooney J.C."/>
            <person name="Kagawa T.F."/>
            <person name="Liu W."/>
            <person name="Song Y."/>
            <person name="Salvetti E."/>
            <person name="Wrobel A."/>
            <person name="Rasinkangas P."/>
            <person name="Parkhill J."/>
            <person name="Rea M.C."/>
            <person name="O'Sullivan O."/>
            <person name="Ritari J."/>
            <person name="Douillard F.P."/>
            <person name="Paul Ross R."/>
            <person name="Yang R."/>
            <person name="Briner A.E."/>
            <person name="Felis G.E."/>
            <person name="de Vos W.M."/>
            <person name="Barrangou R."/>
            <person name="Klaenhammer T.R."/>
            <person name="Caufield P.W."/>
            <person name="Cui Y."/>
            <person name="Zhang H."/>
            <person name="O'Toole P.W."/>
        </authorList>
    </citation>
    <scope>NUCLEOTIDE SEQUENCE [LARGE SCALE GENOMIC DNA]</scope>
    <source>
        <strain evidence="13 14">DSM 5007</strain>
    </source>
</reference>
<dbReference type="PROSITE" id="PS50972">
    <property type="entry name" value="PTERIN_BINDING"/>
    <property type="match status" value="1"/>
</dbReference>
<keyword evidence="8" id="KW-0479">Metal-binding</keyword>
<dbReference type="EMBL" id="AZGF01000024">
    <property type="protein sequence ID" value="KRM10887.1"/>
    <property type="molecule type" value="Genomic_DNA"/>
</dbReference>
<gene>
    <name evidence="13" type="ORF">FD16_GL001083</name>
</gene>
<evidence type="ECO:0000256" key="2">
    <source>
        <dbReference type="ARBA" id="ARBA00001946"/>
    </source>
</evidence>
<dbReference type="PANTHER" id="PTHR20941">
    <property type="entry name" value="FOLATE SYNTHESIS PROTEINS"/>
    <property type="match status" value="1"/>
</dbReference>
<dbReference type="UniPathway" id="UPA00077">
    <property type="reaction ID" value="UER00156"/>
</dbReference>
<dbReference type="RefSeq" id="WP_010623114.1">
    <property type="nucleotide sequence ID" value="NZ_AZGF01000024.1"/>
</dbReference>
<organism evidence="13 14">
    <name type="scientific">Paucilactobacillus suebicus DSM 5007 = KCTC 3549</name>
    <dbReference type="NCBI Taxonomy" id="1423807"/>
    <lineage>
        <taxon>Bacteria</taxon>
        <taxon>Bacillati</taxon>
        <taxon>Bacillota</taxon>
        <taxon>Bacilli</taxon>
        <taxon>Lactobacillales</taxon>
        <taxon>Lactobacillaceae</taxon>
        <taxon>Paucilactobacillus</taxon>
    </lineage>
</organism>
<dbReference type="eggNOG" id="COG0294">
    <property type="taxonomic scope" value="Bacteria"/>
</dbReference>
<dbReference type="GO" id="GO:0005829">
    <property type="term" value="C:cytosol"/>
    <property type="evidence" value="ECO:0007669"/>
    <property type="project" value="TreeGrafter"/>
</dbReference>
<dbReference type="Pfam" id="PF00809">
    <property type="entry name" value="Pterin_bind"/>
    <property type="match status" value="1"/>
</dbReference>
<evidence type="ECO:0000256" key="5">
    <source>
        <dbReference type="ARBA" id="ARBA00012458"/>
    </source>
</evidence>
<comment type="cofactor">
    <cofactor evidence="2">
        <name>Mg(2+)</name>
        <dbReference type="ChEBI" id="CHEBI:18420"/>
    </cofactor>
</comment>
<dbReference type="GO" id="GO:0046872">
    <property type="term" value="F:metal ion binding"/>
    <property type="evidence" value="ECO:0007669"/>
    <property type="project" value="UniProtKB-KW"/>
</dbReference>
<dbReference type="InterPro" id="IPR011005">
    <property type="entry name" value="Dihydropteroate_synth-like_sf"/>
</dbReference>
<evidence type="ECO:0000256" key="10">
    <source>
        <dbReference type="ARBA" id="ARBA00022909"/>
    </source>
</evidence>
<evidence type="ECO:0000256" key="11">
    <source>
        <dbReference type="ARBA" id="ARBA00030193"/>
    </source>
</evidence>
<dbReference type="NCBIfam" id="TIGR01496">
    <property type="entry name" value="DHPS"/>
    <property type="match status" value="1"/>
</dbReference>
<comment type="catalytic activity">
    <reaction evidence="1">
        <text>(7,8-dihydropterin-6-yl)methyl diphosphate + 4-aminobenzoate = 7,8-dihydropteroate + diphosphate</text>
        <dbReference type="Rhea" id="RHEA:19949"/>
        <dbReference type="ChEBI" id="CHEBI:17836"/>
        <dbReference type="ChEBI" id="CHEBI:17839"/>
        <dbReference type="ChEBI" id="CHEBI:33019"/>
        <dbReference type="ChEBI" id="CHEBI:72950"/>
        <dbReference type="EC" id="2.5.1.15"/>
    </reaction>
</comment>
<dbReference type="EC" id="2.5.1.15" evidence="5"/>
<evidence type="ECO:0000256" key="4">
    <source>
        <dbReference type="ARBA" id="ARBA00009503"/>
    </source>
</evidence>
<comment type="pathway">
    <text evidence="3">Cofactor biosynthesis; tetrahydrofolate biosynthesis; 7,8-dihydrofolate from 2-amino-4-hydroxy-6-hydroxymethyl-7,8-dihydropteridine diphosphate and 4-aminobenzoate: step 1/2.</text>
</comment>
<feature type="domain" description="Pterin-binding" evidence="12">
    <location>
        <begin position="115"/>
        <end position="364"/>
    </location>
</feature>
<proteinExistence type="inferred from homology"/>
<evidence type="ECO:0000313" key="14">
    <source>
        <dbReference type="Proteomes" id="UP000051820"/>
    </source>
</evidence>